<dbReference type="RefSeq" id="WP_145396455.1">
    <property type="nucleotide sequence ID" value="NZ_VLKU01000002.1"/>
</dbReference>
<feature type="transmembrane region" description="Helical" evidence="1">
    <location>
        <begin position="63"/>
        <end position="86"/>
    </location>
</feature>
<evidence type="ECO:0000256" key="1">
    <source>
        <dbReference type="SAM" id="Phobius"/>
    </source>
</evidence>
<accession>A0A562NZ67</accession>
<feature type="transmembrane region" description="Helical" evidence="1">
    <location>
        <begin position="31"/>
        <end position="51"/>
    </location>
</feature>
<sequence>MKPEGWIVLAVIFLVLAIVGWLLGRARNLPILILFEGLLLMAATWLRSSAARSSATEAAVTHYVLHLLCLAAMAGIAAGGIAGWIAQSRRR</sequence>
<gene>
    <name evidence="2" type="ORF">IQ24_00796</name>
</gene>
<keyword evidence="3" id="KW-1185">Reference proteome</keyword>
<keyword evidence="1" id="KW-0812">Transmembrane</keyword>
<comment type="caution">
    <text evidence="2">The sequence shown here is derived from an EMBL/GenBank/DDBJ whole genome shotgun (WGS) entry which is preliminary data.</text>
</comment>
<dbReference type="Proteomes" id="UP000316225">
    <property type="component" value="Unassembled WGS sequence"/>
</dbReference>
<evidence type="ECO:0000313" key="2">
    <source>
        <dbReference type="EMBL" id="TWI37006.1"/>
    </source>
</evidence>
<name>A0A562NZ67_9RHOB</name>
<keyword evidence="1" id="KW-0472">Membrane</keyword>
<protein>
    <submittedName>
        <fullName evidence="2">Uncharacterized protein</fullName>
    </submittedName>
</protein>
<proteinExistence type="predicted"/>
<organism evidence="2 3">
    <name type="scientific">Paracoccus sulfuroxidans</name>
    <dbReference type="NCBI Taxonomy" id="384678"/>
    <lineage>
        <taxon>Bacteria</taxon>
        <taxon>Pseudomonadati</taxon>
        <taxon>Pseudomonadota</taxon>
        <taxon>Alphaproteobacteria</taxon>
        <taxon>Rhodobacterales</taxon>
        <taxon>Paracoccaceae</taxon>
        <taxon>Paracoccus</taxon>
    </lineage>
</organism>
<reference evidence="2 3" key="1">
    <citation type="journal article" date="2015" name="Stand. Genomic Sci.">
        <title>Genomic Encyclopedia of Bacterial and Archaeal Type Strains, Phase III: the genomes of soil and plant-associated and newly described type strains.</title>
        <authorList>
            <person name="Whitman W.B."/>
            <person name="Woyke T."/>
            <person name="Klenk H.P."/>
            <person name="Zhou Y."/>
            <person name="Lilburn T.G."/>
            <person name="Beck B.J."/>
            <person name="De Vos P."/>
            <person name="Vandamme P."/>
            <person name="Eisen J.A."/>
            <person name="Garrity G."/>
            <person name="Hugenholtz P."/>
            <person name="Kyrpides N.C."/>
        </authorList>
    </citation>
    <scope>NUCLEOTIDE SEQUENCE [LARGE SCALE GENOMIC DNA]</scope>
    <source>
        <strain evidence="2 3">CGMCC 1.5364</strain>
    </source>
</reference>
<feature type="transmembrane region" description="Helical" evidence="1">
    <location>
        <begin position="6"/>
        <end position="24"/>
    </location>
</feature>
<dbReference type="EMBL" id="VLKU01000002">
    <property type="protein sequence ID" value="TWI37006.1"/>
    <property type="molecule type" value="Genomic_DNA"/>
</dbReference>
<dbReference type="AlphaFoldDB" id="A0A562NZ67"/>
<keyword evidence="1" id="KW-1133">Transmembrane helix</keyword>
<evidence type="ECO:0000313" key="3">
    <source>
        <dbReference type="Proteomes" id="UP000316225"/>
    </source>
</evidence>